<dbReference type="AlphaFoldDB" id="A0A2A9MFD9"/>
<organism evidence="1 2">
    <name type="scientific">Besnoitia besnoiti</name>
    <name type="common">Apicomplexan protozoan</name>
    <dbReference type="NCBI Taxonomy" id="94643"/>
    <lineage>
        <taxon>Eukaryota</taxon>
        <taxon>Sar</taxon>
        <taxon>Alveolata</taxon>
        <taxon>Apicomplexa</taxon>
        <taxon>Conoidasida</taxon>
        <taxon>Coccidia</taxon>
        <taxon>Eucoccidiorida</taxon>
        <taxon>Eimeriorina</taxon>
        <taxon>Sarcocystidae</taxon>
        <taxon>Besnoitia</taxon>
    </lineage>
</organism>
<dbReference type="Proteomes" id="UP000224006">
    <property type="component" value="Chromosome III"/>
</dbReference>
<protein>
    <submittedName>
        <fullName evidence="1">Uncharacterized protein</fullName>
    </submittedName>
</protein>
<keyword evidence="2" id="KW-1185">Reference proteome</keyword>
<dbReference type="KEGG" id="bbes:BESB_048970"/>
<accession>A0A2A9MFD9</accession>
<dbReference type="OrthoDB" id="10287235at2759"/>
<sequence>MTNMAPSSSRGRVRCLDSRTGVFRSVAGLFLILAFGYCMPSPCGAAALPESTEAPAATMLDDILYQVAYPEDPVPLVKAVGKAAVARGAPHMVPVTSCEVSVIPLAAGLFEALTSPGVAREELSAAGERPLGYCQVHVTVAFDLGEKAEEDVERIGRLILQGRARPLLGGNGNADGEVNSSIRDLCKKTLHSLPIVRFCDDSARAGNLAARFYAFVFGEEPQGLPNRAHLELEGILSGEGPENVYLMIDSSSWKASEE</sequence>
<dbReference type="VEuPathDB" id="ToxoDB:BESB_048970"/>
<reference evidence="1 2" key="1">
    <citation type="submission" date="2017-09" db="EMBL/GenBank/DDBJ databases">
        <title>Genome sequencing of Besnoitia besnoiti strain Bb-Ger1.</title>
        <authorList>
            <person name="Schares G."/>
            <person name="Venepally P."/>
            <person name="Lorenzi H.A."/>
        </authorList>
    </citation>
    <scope>NUCLEOTIDE SEQUENCE [LARGE SCALE GENOMIC DNA]</scope>
    <source>
        <strain evidence="1 2">Bb-Ger1</strain>
    </source>
</reference>
<evidence type="ECO:0000313" key="2">
    <source>
        <dbReference type="Proteomes" id="UP000224006"/>
    </source>
</evidence>
<dbReference type="RefSeq" id="XP_029220714.1">
    <property type="nucleotide sequence ID" value="XM_029363348.1"/>
</dbReference>
<dbReference type="GeneID" id="40309827"/>
<comment type="caution">
    <text evidence="1">The sequence shown here is derived from an EMBL/GenBank/DDBJ whole genome shotgun (WGS) entry which is preliminary data.</text>
</comment>
<evidence type="ECO:0000313" key="1">
    <source>
        <dbReference type="EMBL" id="PFH36705.1"/>
    </source>
</evidence>
<proteinExistence type="predicted"/>
<dbReference type="EMBL" id="NWUJ01000003">
    <property type="protein sequence ID" value="PFH36705.1"/>
    <property type="molecule type" value="Genomic_DNA"/>
</dbReference>
<gene>
    <name evidence="1" type="ORF">BESB_048970</name>
</gene>
<name>A0A2A9MFD9_BESBE</name>